<keyword evidence="1" id="KW-0812">Transmembrane</keyword>
<evidence type="ECO:0000256" key="1">
    <source>
        <dbReference type="SAM" id="Phobius"/>
    </source>
</evidence>
<gene>
    <name evidence="2" type="ORF">ACFQGD_18315</name>
</gene>
<dbReference type="PANTHER" id="PTHR33371:SF4">
    <property type="entry name" value="INTERMEMBRANE PHOSPHOLIPID TRANSPORT SYSTEM BINDING PROTEIN MLAD"/>
    <property type="match status" value="1"/>
</dbReference>
<proteinExistence type="predicted"/>
<reference evidence="3" key="1">
    <citation type="journal article" date="2019" name="Int. J. Syst. Evol. Microbiol.">
        <title>The Global Catalogue of Microorganisms (GCM) 10K type strain sequencing project: providing services to taxonomists for standard genome sequencing and annotation.</title>
        <authorList>
            <consortium name="The Broad Institute Genomics Platform"/>
            <consortium name="The Broad Institute Genome Sequencing Center for Infectious Disease"/>
            <person name="Wu L."/>
            <person name="Ma J."/>
        </authorList>
    </citation>
    <scope>NUCLEOTIDE SEQUENCE [LARGE SCALE GENOMIC DNA]</scope>
    <source>
        <strain evidence="3">KCTC 32255</strain>
    </source>
</reference>
<evidence type="ECO:0000313" key="2">
    <source>
        <dbReference type="EMBL" id="MFC6869103.1"/>
    </source>
</evidence>
<protein>
    <submittedName>
        <fullName evidence="2">MCE family protein</fullName>
    </submittedName>
</protein>
<keyword evidence="1" id="KW-0472">Membrane</keyword>
<dbReference type="PANTHER" id="PTHR33371">
    <property type="entry name" value="INTERMEMBRANE PHOSPHOLIPID TRANSPORT SYSTEM BINDING PROTEIN MLAD-RELATED"/>
    <property type="match status" value="1"/>
</dbReference>
<sequence>MRKLSRTWERIRNVPGLGNDIVAFTVLFVLGLVAGGYILSQYDWEPPWEDRVRFAAELEKAPGVFTDAVQEVRIAGVTVGKVESAEPLPGEKARLTMSLEEGHTVYDNARLVWRMKAPINVMYVTLDPGGPPGKPLPEDGVIPAGQTERAIQPFELLDKLDERTQSALTALLNQADTALADAPAQLPEGLAATDGTIASFKPVIDKLHTRREYIERLVTAVSRISTAAGGDQQRLASLTSSLHSTLNVLAQRDGELRAALQTLPGFVDDLDEAMRKTGTLTDELDPTLDSLESASDKLPQALRRVTDTARTTGDVVKKASPVVAKAKPVVADLRPLTADVNSALGDLAPVTGHLPKATGRIVPWLDHLAAFVYQTSSAFSLADVNGGYGRANVVMDLSNPTGGGDGATPPERKEGE</sequence>
<feature type="transmembrane region" description="Helical" evidence="1">
    <location>
        <begin position="21"/>
        <end position="39"/>
    </location>
</feature>
<name>A0ABW2C3M2_9PSEU</name>
<accession>A0ABW2C3M2</accession>
<comment type="caution">
    <text evidence="2">The sequence shown here is derived from an EMBL/GenBank/DDBJ whole genome shotgun (WGS) entry which is preliminary data.</text>
</comment>
<organism evidence="2 3">
    <name type="scientific">Haloechinothrix salitolerans</name>
    <dbReference type="NCBI Taxonomy" id="926830"/>
    <lineage>
        <taxon>Bacteria</taxon>
        <taxon>Bacillati</taxon>
        <taxon>Actinomycetota</taxon>
        <taxon>Actinomycetes</taxon>
        <taxon>Pseudonocardiales</taxon>
        <taxon>Pseudonocardiaceae</taxon>
        <taxon>Haloechinothrix</taxon>
    </lineage>
</organism>
<dbReference type="RefSeq" id="WP_345393510.1">
    <property type="nucleotide sequence ID" value="NZ_BAABLA010000019.1"/>
</dbReference>
<evidence type="ECO:0000313" key="3">
    <source>
        <dbReference type="Proteomes" id="UP001596337"/>
    </source>
</evidence>
<dbReference type="EMBL" id="JBHSXX010000001">
    <property type="protein sequence ID" value="MFC6869103.1"/>
    <property type="molecule type" value="Genomic_DNA"/>
</dbReference>
<keyword evidence="1" id="KW-1133">Transmembrane helix</keyword>
<dbReference type="InterPro" id="IPR052336">
    <property type="entry name" value="MlaD_Phospholipid_Transporter"/>
</dbReference>
<keyword evidence="3" id="KW-1185">Reference proteome</keyword>
<dbReference type="Proteomes" id="UP001596337">
    <property type="component" value="Unassembled WGS sequence"/>
</dbReference>